<evidence type="ECO:0000256" key="1">
    <source>
        <dbReference type="SAM" id="Phobius"/>
    </source>
</evidence>
<keyword evidence="1" id="KW-0472">Membrane</keyword>
<accession>L8E9G5</accession>
<dbReference type="OrthoDB" id="26889at2759"/>
<dbReference type="AlphaFoldDB" id="L8E9G5"/>
<gene>
    <name evidence="2" type="primary">NQO1</name>
</gene>
<name>L8E9G5_HUMAN</name>
<sequence length="48" mass="5369">MTYYGMGSSPMTLGYNCKPRVLSTLVNSFGIIVNFYFWKSSHSTVGII</sequence>
<protein>
    <submittedName>
        <fullName evidence="2">Alternative protein NQO1</fullName>
    </submittedName>
</protein>
<reference evidence="2" key="1">
    <citation type="journal article" date="2013" name="PLoS ONE">
        <title>Direct detection of alternative open reading frames translation products in human significantly expands the proteome.</title>
        <authorList>
            <person name="Vanderperre B."/>
            <person name="Lucier J.-F."/>
            <person name="Motard J."/>
            <person name="Tremblay G."/>
            <person name="Vanderperre S."/>
            <person name="Wisztorski M."/>
            <person name="Salzet M."/>
            <person name="Boisvert F.-M."/>
            <person name="Roucou X."/>
        </authorList>
    </citation>
    <scope>NUCLEOTIDE SEQUENCE</scope>
</reference>
<keyword evidence="1" id="KW-0812">Transmembrane</keyword>
<dbReference type="EMBL" id="HF583501">
    <property type="protein sequence ID" value="CCQ42998.1"/>
    <property type="molecule type" value="Genomic_DNA"/>
</dbReference>
<feature type="transmembrane region" description="Helical" evidence="1">
    <location>
        <begin position="20"/>
        <end position="38"/>
    </location>
</feature>
<evidence type="ECO:0000313" key="2">
    <source>
        <dbReference type="EMBL" id="CCQ42998.1"/>
    </source>
</evidence>
<dbReference type="ChiTaRS" id="NQO1">
    <property type="organism name" value="human"/>
</dbReference>
<keyword evidence="1" id="KW-1133">Transmembrane helix</keyword>
<proteinExistence type="predicted"/>
<organism evidence="2">
    <name type="scientific">Homo sapiens</name>
    <name type="common">Human</name>
    <dbReference type="NCBI Taxonomy" id="9606"/>
    <lineage>
        <taxon>Eukaryota</taxon>
        <taxon>Metazoa</taxon>
        <taxon>Chordata</taxon>
        <taxon>Craniata</taxon>
        <taxon>Vertebrata</taxon>
        <taxon>Euteleostomi</taxon>
        <taxon>Mammalia</taxon>
        <taxon>Eutheria</taxon>
        <taxon>Euarchontoglires</taxon>
        <taxon>Primates</taxon>
        <taxon>Haplorrhini</taxon>
        <taxon>Catarrhini</taxon>
        <taxon>Hominidae</taxon>
        <taxon>Homo</taxon>
    </lineage>
</organism>